<dbReference type="InterPro" id="IPR052139">
    <property type="entry name" value="Methylosome_Comp_WDR77"/>
</dbReference>
<dbReference type="InterPro" id="IPR036322">
    <property type="entry name" value="WD40_repeat_dom_sf"/>
</dbReference>
<proteinExistence type="predicted"/>
<evidence type="ECO:0000313" key="4">
    <source>
        <dbReference type="EMBL" id="KAL3394885.1"/>
    </source>
</evidence>
<dbReference type="InterPro" id="IPR001680">
    <property type="entry name" value="WD40_rpt"/>
</dbReference>
<evidence type="ECO:0000256" key="1">
    <source>
        <dbReference type="ARBA" id="ARBA00004496"/>
    </source>
</evidence>
<evidence type="ECO:0000256" key="2">
    <source>
        <dbReference type="ARBA" id="ARBA00022490"/>
    </source>
</evidence>
<organism evidence="4 5">
    <name type="scientific">Trichogramma kaykai</name>
    <dbReference type="NCBI Taxonomy" id="54128"/>
    <lineage>
        <taxon>Eukaryota</taxon>
        <taxon>Metazoa</taxon>
        <taxon>Ecdysozoa</taxon>
        <taxon>Arthropoda</taxon>
        <taxon>Hexapoda</taxon>
        <taxon>Insecta</taxon>
        <taxon>Pterygota</taxon>
        <taxon>Neoptera</taxon>
        <taxon>Endopterygota</taxon>
        <taxon>Hymenoptera</taxon>
        <taxon>Apocrita</taxon>
        <taxon>Proctotrupomorpha</taxon>
        <taxon>Chalcidoidea</taxon>
        <taxon>Trichogrammatidae</taxon>
        <taxon>Trichogramma</taxon>
    </lineage>
</organism>
<feature type="repeat" description="WD" evidence="3">
    <location>
        <begin position="128"/>
        <end position="169"/>
    </location>
</feature>
<dbReference type="GO" id="GO:0005737">
    <property type="term" value="C:cytoplasm"/>
    <property type="evidence" value="ECO:0007669"/>
    <property type="project" value="UniProtKB-SubCell"/>
</dbReference>
<dbReference type="SMART" id="SM00320">
    <property type="entry name" value="WD40"/>
    <property type="match status" value="5"/>
</dbReference>
<dbReference type="Pfam" id="PF00400">
    <property type="entry name" value="WD40"/>
    <property type="match status" value="2"/>
</dbReference>
<dbReference type="SUPFAM" id="SSF50978">
    <property type="entry name" value="WD40 repeat-like"/>
    <property type="match status" value="1"/>
</dbReference>
<dbReference type="InterPro" id="IPR015943">
    <property type="entry name" value="WD40/YVTN_repeat-like_dom_sf"/>
</dbReference>
<reference evidence="4 5" key="1">
    <citation type="journal article" date="2024" name="bioRxiv">
        <title>A reference genome for Trichogramma kaykai: A tiny desert-dwelling parasitoid wasp with competing sex-ratio distorters.</title>
        <authorList>
            <person name="Culotta J."/>
            <person name="Lindsey A.R."/>
        </authorList>
    </citation>
    <scope>NUCLEOTIDE SEQUENCE [LARGE SCALE GENOMIC DNA]</scope>
    <source>
        <strain evidence="4 5">KSX58</strain>
    </source>
</reference>
<dbReference type="PANTHER" id="PTHR46853:SF1">
    <property type="entry name" value="METHYLOSOME PROTEIN 50"/>
    <property type="match status" value="1"/>
</dbReference>
<feature type="repeat" description="WD" evidence="3">
    <location>
        <begin position="171"/>
        <end position="213"/>
    </location>
</feature>
<dbReference type="AlphaFoldDB" id="A0ABD2WPJ4"/>
<name>A0ABD2WPJ4_9HYME</name>
<dbReference type="PROSITE" id="PS50294">
    <property type="entry name" value="WD_REPEATS_REGION"/>
    <property type="match status" value="1"/>
</dbReference>
<dbReference type="EMBL" id="JBJJXI010000087">
    <property type="protein sequence ID" value="KAL3394885.1"/>
    <property type="molecule type" value="Genomic_DNA"/>
</dbReference>
<keyword evidence="2" id="KW-0963">Cytoplasm</keyword>
<gene>
    <name evidence="4" type="ORF">TKK_010882</name>
</gene>
<dbReference type="PROSITE" id="PS50082">
    <property type="entry name" value="WD_REPEATS_2"/>
    <property type="match status" value="2"/>
</dbReference>
<sequence>MEVIPSPLIDPNANAEAYRSLAGQNQQPGFDKQLEFLIIHKDESLVLGASNMQDRYWSGSLWYHKNVDNFSHENYLTSIKTESGARAACYLGKFDTFAIGEDSGLLQIFNLNYNPVTKKTDLHCIGYSCQHDDSITSISKFEDDSRIVTAGMDSSIKVWDTKDMVATHSYSPAHLDAVTCVATQPGSNEVFVSTSLDHEVLLWDTRKAKPATGLWDEFHCGFTAVSWKPIDGNIIALGAQDGSITMIDIRHSKEALENSIQFSRGVHKLLFNPDKPAHLAGCCDSENIKVFDADNSLEILYENESHDDFVRDLAWHKNDLLTCSWDFIVLRHTPYTANFQAESFTPGNSPTKVVQVDE</sequence>
<protein>
    <recommendedName>
        <fullName evidence="6">Methylosome protein 50</fullName>
    </recommendedName>
</protein>
<comment type="caution">
    <text evidence="4">The sequence shown here is derived from an EMBL/GenBank/DDBJ whole genome shotgun (WGS) entry which is preliminary data.</text>
</comment>
<comment type="subcellular location">
    <subcellularLocation>
        <location evidence="1">Cytoplasm</location>
    </subcellularLocation>
</comment>
<dbReference type="Proteomes" id="UP001627154">
    <property type="component" value="Unassembled WGS sequence"/>
</dbReference>
<dbReference type="PANTHER" id="PTHR46853">
    <property type="entry name" value="METHYLOSOME PROTEIN 50"/>
    <property type="match status" value="1"/>
</dbReference>
<evidence type="ECO:0000256" key="3">
    <source>
        <dbReference type="PROSITE-ProRule" id="PRU00221"/>
    </source>
</evidence>
<evidence type="ECO:0000313" key="5">
    <source>
        <dbReference type="Proteomes" id="UP001627154"/>
    </source>
</evidence>
<keyword evidence="5" id="KW-1185">Reference proteome</keyword>
<keyword evidence="3" id="KW-0853">WD repeat</keyword>
<evidence type="ECO:0008006" key="6">
    <source>
        <dbReference type="Google" id="ProtNLM"/>
    </source>
</evidence>
<dbReference type="Gene3D" id="2.130.10.10">
    <property type="entry name" value="YVTN repeat-like/Quinoprotein amine dehydrogenase"/>
    <property type="match status" value="1"/>
</dbReference>
<accession>A0ABD2WPJ4</accession>